<dbReference type="InterPro" id="IPR034005">
    <property type="entry name" value="M3A_DCP"/>
</dbReference>
<organism evidence="9">
    <name type="scientific">marine sediment metagenome</name>
    <dbReference type="NCBI Taxonomy" id="412755"/>
    <lineage>
        <taxon>unclassified sequences</taxon>
        <taxon>metagenomes</taxon>
        <taxon>ecological metagenomes</taxon>
    </lineage>
</organism>
<keyword evidence="6" id="KW-0862">Zinc</keyword>
<comment type="caution">
    <text evidence="9">The sequence shown here is derived from an EMBL/GenBank/DDBJ whole genome shotgun (WGS) entry which is preliminary data.</text>
</comment>
<dbReference type="Pfam" id="PF01432">
    <property type="entry name" value="Peptidase_M3"/>
    <property type="match status" value="1"/>
</dbReference>
<evidence type="ECO:0000313" key="9">
    <source>
        <dbReference type="EMBL" id="KKN89012.1"/>
    </source>
</evidence>
<dbReference type="GO" id="GO:0046872">
    <property type="term" value="F:metal ion binding"/>
    <property type="evidence" value="ECO:0007669"/>
    <property type="project" value="UniProtKB-KW"/>
</dbReference>
<dbReference type="SUPFAM" id="SSF55486">
    <property type="entry name" value="Metalloproteases ('zincins'), catalytic domain"/>
    <property type="match status" value="1"/>
</dbReference>
<dbReference type="CDD" id="cd06456">
    <property type="entry name" value="M3A_DCP"/>
    <property type="match status" value="1"/>
</dbReference>
<feature type="domain" description="Peptidase M3A/M3B catalytic" evidence="8">
    <location>
        <begin position="233"/>
        <end position="681"/>
    </location>
</feature>
<dbReference type="InterPro" id="IPR045090">
    <property type="entry name" value="Pept_M3A_M3B"/>
</dbReference>
<evidence type="ECO:0000256" key="5">
    <source>
        <dbReference type="ARBA" id="ARBA00022801"/>
    </source>
</evidence>
<dbReference type="GO" id="GO:0004180">
    <property type="term" value="F:carboxypeptidase activity"/>
    <property type="evidence" value="ECO:0007669"/>
    <property type="project" value="TreeGrafter"/>
</dbReference>
<accession>A0A0F9UND5</accession>
<dbReference type="Gene3D" id="3.40.390.10">
    <property type="entry name" value="Collagenase (Catalytic Domain)"/>
    <property type="match status" value="1"/>
</dbReference>
<dbReference type="InterPro" id="IPR024079">
    <property type="entry name" value="MetalloPept_cat_dom_sf"/>
</dbReference>
<keyword evidence="5" id="KW-0378">Hydrolase</keyword>
<evidence type="ECO:0000256" key="1">
    <source>
        <dbReference type="ARBA" id="ARBA00001947"/>
    </source>
</evidence>
<sequence length="685" mass="75304">MPDRGITASQVAAFTFNLPSGRLDFGTIDPSGFPDAFRAAMAEHLAEIAAIAENPAAPSFINTLAAMEGSGRRLDAVARTFFALAGAHTNAELQAAEREISPALSRHASAIVLNAGLFARVDAVAQNSVEMSRLAPEDARLLKRVHSGFVRGGANLQGADRERLAEIDAVLASLGTRFSQNILADERDWLLPLAKHDLSGLPDFLVSSMAGVTAERRIDGYGLTLSRSLVVPFLTYSNRRDLRETAFRAWTSRGENDGPSDNRQIMADILRLRGEKAKLLGYQSYAAYKLDDQMAKTPGAVRTLLEEVWDHAKARAAEDAEALRDLAAATGDNHALEPWDWRYYAEKRRRAAFDLDEAELKPYFQLDRMIEAAFDVAGRLFGLAFEPLPDARAWHPDVKAWAVRDRTGRERGLFLGDYFARSSKRSGAWMSALRGQHKLDGGQTPIIYNVCNFAKPNQGEPALLSLDDARTLFHEFGHALHGLLSDVTWPSLAGTAVARDFVELPSQLYEHWLTVPEILEKHARHVETGAALPQALLDKLIAARTFDAGFDTVEYTASALVDLGLHEAETVPDKPLVTERAMLEALGMPREIAMRHRSPHFAHIFSGDGYSAGYYSYMWSEVLDADAFEAFGETGDPFDRATADKLLTHIYSAGNSRDAAELYTAFRGRMPTTGALLKKRGFVAG</sequence>
<name>A0A0F9UND5_9ZZZZ</name>
<keyword evidence="3" id="KW-0645">Protease</keyword>
<dbReference type="InterPro" id="IPR024077">
    <property type="entry name" value="Neurolysin/TOP_dom2"/>
</dbReference>
<dbReference type="EMBL" id="LAZR01000123">
    <property type="protein sequence ID" value="KKN89012.1"/>
    <property type="molecule type" value="Genomic_DNA"/>
</dbReference>
<dbReference type="GO" id="GO:0006508">
    <property type="term" value="P:proteolysis"/>
    <property type="evidence" value="ECO:0007669"/>
    <property type="project" value="UniProtKB-KW"/>
</dbReference>
<dbReference type="FunFam" id="3.40.390.10:FF:000009">
    <property type="entry name" value="Oligopeptidase A"/>
    <property type="match status" value="1"/>
</dbReference>
<evidence type="ECO:0000256" key="4">
    <source>
        <dbReference type="ARBA" id="ARBA00022723"/>
    </source>
</evidence>
<comment type="similarity">
    <text evidence="2">Belongs to the peptidase M3 family.</text>
</comment>
<dbReference type="AlphaFoldDB" id="A0A0F9UND5"/>
<evidence type="ECO:0000256" key="7">
    <source>
        <dbReference type="ARBA" id="ARBA00023049"/>
    </source>
</evidence>
<dbReference type="GO" id="GO:0004222">
    <property type="term" value="F:metalloendopeptidase activity"/>
    <property type="evidence" value="ECO:0007669"/>
    <property type="project" value="InterPro"/>
</dbReference>
<dbReference type="PANTHER" id="PTHR43660:SF1">
    <property type="entry name" value="DIPEPTIDYL CARBOXYPEPTIDASE"/>
    <property type="match status" value="1"/>
</dbReference>
<gene>
    <name evidence="9" type="ORF">LCGC14_0242050</name>
</gene>
<evidence type="ECO:0000259" key="8">
    <source>
        <dbReference type="Pfam" id="PF01432"/>
    </source>
</evidence>
<comment type="cofactor">
    <cofactor evidence="1">
        <name>Zn(2+)</name>
        <dbReference type="ChEBI" id="CHEBI:29105"/>
    </cofactor>
</comment>
<dbReference type="InterPro" id="IPR001567">
    <property type="entry name" value="Pept_M3A_M3B_dom"/>
</dbReference>
<evidence type="ECO:0000256" key="2">
    <source>
        <dbReference type="ARBA" id="ARBA00006040"/>
    </source>
</evidence>
<keyword evidence="4" id="KW-0479">Metal-binding</keyword>
<evidence type="ECO:0000256" key="6">
    <source>
        <dbReference type="ARBA" id="ARBA00022833"/>
    </source>
</evidence>
<reference evidence="9" key="1">
    <citation type="journal article" date="2015" name="Nature">
        <title>Complex archaea that bridge the gap between prokaryotes and eukaryotes.</title>
        <authorList>
            <person name="Spang A."/>
            <person name="Saw J.H."/>
            <person name="Jorgensen S.L."/>
            <person name="Zaremba-Niedzwiedzka K."/>
            <person name="Martijn J."/>
            <person name="Lind A.E."/>
            <person name="van Eijk R."/>
            <person name="Schleper C."/>
            <person name="Guy L."/>
            <person name="Ettema T.J."/>
        </authorList>
    </citation>
    <scope>NUCLEOTIDE SEQUENCE</scope>
</reference>
<proteinExistence type="inferred from homology"/>
<evidence type="ECO:0000256" key="3">
    <source>
        <dbReference type="ARBA" id="ARBA00022670"/>
    </source>
</evidence>
<keyword evidence="7" id="KW-0482">Metalloprotease</keyword>
<protein>
    <recommendedName>
        <fullName evidence="8">Peptidase M3A/M3B catalytic domain-containing protein</fullName>
    </recommendedName>
</protein>
<dbReference type="PANTHER" id="PTHR43660">
    <property type="entry name" value="DIPEPTIDYL CARBOXYPEPTIDASE"/>
    <property type="match status" value="1"/>
</dbReference>
<dbReference type="GO" id="GO:0005829">
    <property type="term" value="C:cytosol"/>
    <property type="evidence" value="ECO:0007669"/>
    <property type="project" value="TreeGrafter"/>
</dbReference>
<dbReference type="Gene3D" id="1.10.1370.10">
    <property type="entry name" value="Neurolysin, domain 3"/>
    <property type="match status" value="1"/>
</dbReference>